<dbReference type="STRING" id="225992.B5M06_08990"/>
<dbReference type="AlphaFoldDB" id="A0A0W7YVD4"/>
<evidence type="ECO:0000259" key="1">
    <source>
        <dbReference type="Pfam" id="PF13302"/>
    </source>
</evidence>
<gene>
    <name evidence="2" type="ORF">AS359_00595</name>
</gene>
<comment type="caution">
    <text evidence="2">The sequence shown here is derived from an EMBL/GenBank/DDBJ whole genome shotgun (WGS) entry which is preliminary data.</text>
</comment>
<feature type="domain" description="N-acetyltransferase" evidence="1">
    <location>
        <begin position="30"/>
        <end position="167"/>
    </location>
</feature>
<reference evidence="2 3" key="1">
    <citation type="submission" date="2015-12" db="EMBL/GenBank/DDBJ databases">
        <title>Complete genome sequence of a multi-drug resistant strain Acidovorax sp. 12322-1.</title>
        <authorList>
            <person name="Ming D."/>
            <person name="Wang M."/>
            <person name="Hu S."/>
            <person name="Zhou Y."/>
            <person name="Jiang T."/>
        </authorList>
    </citation>
    <scope>NUCLEOTIDE SEQUENCE [LARGE SCALE GENOMIC DNA]</scope>
    <source>
        <strain evidence="2 3">12322-1</strain>
    </source>
</reference>
<name>A0A0W7YVD4_9BURK</name>
<dbReference type="RefSeq" id="WP_058880298.1">
    <property type="nucleotide sequence ID" value="NZ_CATYED010000017.1"/>
</dbReference>
<dbReference type="EMBL" id="LPXH01000037">
    <property type="protein sequence ID" value="KUF39095.1"/>
    <property type="molecule type" value="Genomic_DNA"/>
</dbReference>
<dbReference type="InterPro" id="IPR000182">
    <property type="entry name" value="GNAT_dom"/>
</dbReference>
<dbReference type="SUPFAM" id="SSF55729">
    <property type="entry name" value="Acyl-CoA N-acyltransferases (Nat)"/>
    <property type="match status" value="1"/>
</dbReference>
<dbReference type="Pfam" id="PF13302">
    <property type="entry name" value="Acetyltransf_3"/>
    <property type="match status" value="1"/>
</dbReference>
<keyword evidence="3" id="KW-1185">Reference proteome</keyword>
<proteinExistence type="predicted"/>
<evidence type="ECO:0000313" key="3">
    <source>
        <dbReference type="Proteomes" id="UP000053300"/>
    </source>
</evidence>
<evidence type="ECO:0000313" key="2">
    <source>
        <dbReference type="EMBL" id="KUF39095.1"/>
    </source>
</evidence>
<dbReference type="PANTHER" id="PTHR43610:SF1">
    <property type="entry name" value="N-ACETYLTRANSFERASE DOMAIN-CONTAINING PROTEIN"/>
    <property type="match status" value="1"/>
</dbReference>
<dbReference type="PANTHER" id="PTHR43610">
    <property type="entry name" value="BLL6696 PROTEIN"/>
    <property type="match status" value="1"/>
</dbReference>
<dbReference type="Proteomes" id="UP000053300">
    <property type="component" value="Unassembled WGS sequence"/>
</dbReference>
<dbReference type="Gene3D" id="3.40.630.30">
    <property type="match status" value="1"/>
</dbReference>
<dbReference type="InterPro" id="IPR016181">
    <property type="entry name" value="Acyl_CoA_acyltransferase"/>
</dbReference>
<sequence length="219" mass="24489">MLQAHTPPQPSHATTSFATPVQLHGWGVQLAPLRMAHMAGLQEAAADGELWKLRVTWVPEPEETRAYIQKALDMQAQGTRCPFVVLQADTGKVLGTTSYHDIVPGARRVEIGYTWYAASAQRSHVNTACKLLLMQHAFETLQCGVIGWRTDILNTRSQQAIERLGARKDGVLRHHTTRWDGSVRDTVMYSMLAAEWPAARQRLLQKLQLLAPANAWFSI</sequence>
<accession>A0A0W7YVD4</accession>
<dbReference type="GO" id="GO:0016747">
    <property type="term" value="F:acyltransferase activity, transferring groups other than amino-acyl groups"/>
    <property type="evidence" value="ECO:0007669"/>
    <property type="project" value="InterPro"/>
</dbReference>
<accession>A0A1V3TKK6</accession>
<keyword evidence="2" id="KW-0808">Transferase</keyword>
<organism evidence="2 3">
    <name type="scientific">Comamonas kerstersii</name>
    <dbReference type="NCBI Taxonomy" id="225992"/>
    <lineage>
        <taxon>Bacteria</taxon>
        <taxon>Pseudomonadati</taxon>
        <taxon>Pseudomonadota</taxon>
        <taxon>Betaproteobacteria</taxon>
        <taxon>Burkholderiales</taxon>
        <taxon>Comamonadaceae</taxon>
        <taxon>Comamonas</taxon>
    </lineage>
</organism>
<protein>
    <submittedName>
        <fullName evidence="2">GCN5 family acetyltransferase</fullName>
    </submittedName>
</protein>